<evidence type="ECO:0000256" key="1">
    <source>
        <dbReference type="ARBA" id="ARBA00022485"/>
    </source>
</evidence>
<evidence type="ECO:0000313" key="16">
    <source>
        <dbReference type="EMBL" id="CDQ40682.1"/>
    </source>
</evidence>
<dbReference type="Proteomes" id="UP000028875">
    <property type="component" value="Unassembled WGS sequence"/>
</dbReference>
<dbReference type="InterPro" id="IPR014140">
    <property type="entry name" value="DNA_helicase_suAddB"/>
</dbReference>
<dbReference type="GO" id="GO:0051539">
    <property type="term" value="F:4 iron, 4 sulfur cluster binding"/>
    <property type="evidence" value="ECO:0007669"/>
    <property type="project" value="UniProtKB-KW"/>
</dbReference>
<dbReference type="Gene3D" id="3.40.50.300">
    <property type="entry name" value="P-loop containing nucleotide triphosphate hydrolases"/>
    <property type="match status" value="3"/>
</dbReference>
<dbReference type="GO" id="GO:0000724">
    <property type="term" value="P:double-strand break repair via homologous recombination"/>
    <property type="evidence" value="ECO:0007669"/>
    <property type="project" value="UniProtKB-UniRule"/>
</dbReference>
<protein>
    <recommendedName>
        <fullName evidence="14">ATP-dependent helicase/deoxyribonuclease subunit B</fullName>
        <ecNumber evidence="14">3.1.-.-</ecNumber>
    </recommendedName>
    <alternativeName>
        <fullName evidence="14">ATP-dependent helicase/nuclease subunit AddB</fullName>
    </alternativeName>
</protein>
<comment type="function">
    <text evidence="14">The heterodimer acts as both an ATP-dependent DNA helicase and an ATP-dependent, dual-direction single-stranded exonuclease. Recognizes the chi site generating a DNA molecule suitable for the initiation of homologous recombination. The AddB subunit has 5' -&gt; 3' nuclease activity but not helicase activity.</text>
</comment>
<keyword evidence="2 14" id="KW-0540">Nuclease</keyword>
<evidence type="ECO:0000256" key="9">
    <source>
        <dbReference type="ARBA" id="ARBA00022840"/>
    </source>
</evidence>
<dbReference type="EC" id="3.1.-.-" evidence="14"/>
<keyword evidence="4 14" id="KW-0547">Nucleotide-binding</keyword>
<dbReference type="GO" id="GO:0003690">
    <property type="term" value="F:double-stranded DNA binding"/>
    <property type="evidence" value="ECO:0007669"/>
    <property type="project" value="UniProtKB-UniRule"/>
</dbReference>
<evidence type="ECO:0000259" key="15">
    <source>
        <dbReference type="PROSITE" id="PS51217"/>
    </source>
</evidence>
<dbReference type="GO" id="GO:0004386">
    <property type="term" value="F:helicase activity"/>
    <property type="evidence" value="ECO:0007669"/>
    <property type="project" value="UniProtKB-KW"/>
</dbReference>
<keyword evidence="11 14" id="KW-0411">Iron-sulfur</keyword>
<dbReference type="HAMAP" id="MF_01452">
    <property type="entry name" value="AddB_type1"/>
    <property type="match status" value="1"/>
</dbReference>
<reference evidence="16 17" key="1">
    <citation type="submission" date="2014-03" db="EMBL/GenBank/DDBJ databases">
        <authorList>
            <person name="Urmite Genomes U."/>
        </authorList>
    </citation>
    <scope>NUCLEOTIDE SEQUENCE [LARGE SCALE GENOMIC DNA]</scope>
    <source>
        <strain evidence="16 17">Vm-5</strain>
    </source>
</reference>
<keyword evidence="5 14" id="KW-0227">DNA damage</keyword>
<name>A0A024QEK5_9BACI</name>
<dbReference type="PANTHER" id="PTHR30591">
    <property type="entry name" value="RECBCD ENZYME SUBUNIT RECC"/>
    <property type="match status" value="1"/>
</dbReference>
<comment type="similarity">
    <text evidence="14">Belongs to the helicase family. AddB/RexB type 1 subfamily.</text>
</comment>
<feature type="domain" description="UvrD-like helicase C-terminal" evidence="15">
    <location>
        <begin position="283"/>
        <end position="572"/>
    </location>
</feature>
<keyword evidence="1 14" id="KW-0004">4Fe-4S</keyword>
<evidence type="ECO:0000256" key="2">
    <source>
        <dbReference type="ARBA" id="ARBA00022722"/>
    </source>
</evidence>
<dbReference type="PANTHER" id="PTHR30591:SF1">
    <property type="entry name" value="RECBCD ENZYME SUBUNIT RECC"/>
    <property type="match status" value="1"/>
</dbReference>
<sequence length="1165" mass="134795">MGLRFITGRAGTGKSGRSLDEIKAKLLEDPQGPPIFYIVPDQMTFQQEYTLFNNSEITGSIRAQVASFSRLAWRVLQETGGGTKQFISTIGIQMMLRKIIEEKQGDWRVFQKAMEKQGFLQQLETMITEFKRYTITPETLHMQIEEIEHYVHKEPGEVGLVNKLEDLVYIYEKLLFALQGKYIDGEDQLQLLADKIPASSLLSEAEIYFDGFHRFTPTEMMVVEALMKKCKTVTVALTVEKPEEYEASELDLFYQTTETYFMLKQTAEVNQVNIEANIELDPENGRFRDRPHFAHLERNFDIRPVPEYRGEVPLQIAEAVHPRAEVEGAAQEITRLVRDEGYRYQDIAVFIRQTDTYHDLITTIFSDYEIPVFIDEKRTMLNHALIEFIRSVLDIVEGNWRYDAVFRVLKTGFIPIQNNEYPLTADAIDELENYVLEYGIRSRERWLSDEEWVFQRFRGFEQSAQTDAEKTAQIRINQYRKQVVQALGSFDNRIRQANTIQKKCEVIYLLLEELQVPARLEQMRADFDENNELEKGREQEQVWEAVIQLFDEMVEMAGDETISLTTFRKTLDAGFETLTFAHVPPSIDHVIVGSIDRSRISGIACAFLLGVNEGVWPMKPASDGLINEHEREILAGHGLQLAESSRRQLLDDWFYMYIAFTVPRDRLWISYALSDEEGKTKMPSQLIKRMEYLFPSCSNHLFLQDPDELLDADRFITTPTKTRAALTAQLARHRKGYPVKSIWWYVLNWYIEHDPKYHTTYQVLQSLYYKNLPINLSEETVEELYPKQVRASVSRLETYYRCSYQHFAKYSLGLEERRTYKLDAPDIGQLFHEALKTITEWIQSDGKDYAQLNQTDANNYASKAVKSLAPVLQHQILHSSNRYKYIQQKLEEVIARAAFVLSEQARQSNFSPVGLELGFGQNQKLPPLTIPLDNGFELMLRGRIDRVDRALKDDSLFLRIIDYKSSAKGLNLIEVYYGLALQMLTYLDVVLTHSENWLGVKATPAGVLYFHVHNPMIAGKEKMDDVTIQEELFKKYKMQGLLLSDEEIVRWMDTALDSGSSQIVPAGVKKKGGFYSYSKIADEQTFASLQSHMHQLMAGAGMDITNGGVHLNPYQYKQHVACTYCPFHSVCQFDPDLITNDYRKLTDMKEEEILQYLREEEGNGW</sequence>
<dbReference type="EMBL" id="CCDP010000002">
    <property type="protein sequence ID" value="CDQ40682.1"/>
    <property type="molecule type" value="Genomic_DNA"/>
</dbReference>
<evidence type="ECO:0000313" key="17">
    <source>
        <dbReference type="Proteomes" id="UP000028875"/>
    </source>
</evidence>
<evidence type="ECO:0000256" key="6">
    <source>
        <dbReference type="ARBA" id="ARBA00022801"/>
    </source>
</evidence>
<evidence type="ECO:0000256" key="13">
    <source>
        <dbReference type="ARBA" id="ARBA00023204"/>
    </source>
</evidence>
<evidence type="ECO:0000256" key="3">
    <source>
        <dbReference type="ARBA" id="ARBA00022723"/>
    </source>
</evidence>
<dbReference type="Pfam" id="PF12705">
    <property type="entry name" value="PDDEXK_1"/>
    <property type="match status" value="1"/>
</dbReference>
<keyword evidence="9 14" id="KW-0067">ATP-binding</keyword>
<dbReference type="NCBIfam" id="TIGR02773">
    <property type="entry name" value="addB_Gpos"/>
    <property type="match status" value="1"/>
</dbReference>
<reference evidence="17" key="2">
    <citation type="submission" date="2014-05" db="EMBL/GenBank/DDBJ databases">
        <title>Draft genome sequence of Virgibacillus massiliensis Vm-5.</title>
        <authorList>
            <person name="Khelaifia S."/>
            <person name="Croce O."/>
            <person name="Lagier J.C."/>
            <person name="Raoult D."/>
        </authorList>
    </citation>
    <scope>NUCLEOTIDE SEQUENCE [LARGE SCALE GENOMIC DNA]</scope>
    <source>
        <strain evidence="17">Vm-5</strain>
    </source>
</reference>
<gene>
    <name evidence="14 16" type="primary">addB</name>
    <name evidence="16" type="ORF">BN990_03009</name>
</gene>
<dbReference type="InterPro" id="IPR011604">
    <property type="entry name" value="PDDEXK-like_dom_sf"/>
</dbReference>
<evidence type="ECO:0000256" key="11">
    <source>
        <dbReference type="ARBA" id="ARBA00023014"/>
    </source>
</evidence>
<keyword evidence="7 14" id="KW-0347">Helicase</keyword>
<dbReference type="Pfam" id="PF21445">
    <property type="entry name" value="ADDB_N"/>
    <property type="match status" value="1"/>
</dbReference>
<evidence type="ECO:0000256" key="7">
    <source>
        <dbReference type="ARBA" id="ARBA00022806"/>
    </source>
</evidence>
<dbReference type="RefSeq" id="WP_038245634.1">
    <property type="nucleotide sequence ID" value="NZ_BNER01000006.1"/>
</dbReference>
<feature type="binding site" evidence="14">
    <location>
        <position position="1125"/>
    </location>
    <ligand>
        <name>[4Fe-4S] cluster</name>
        <dbReference type="ChEBI" id="CHEBI:49883"/>
    </ligand>
</feature>
<keyword evidence="13 14" id="KW-0234">DNA repair</keyword>
<dbReference type="InterPro" id="IPR027417">
    <property type="entry name" value="P-loop_NTPase"/>
</dbReference>
<comment type="caution">
    <text evidence="16">The sequence shown here is derived from an EMBL/GenBank/DDBJ whole genome shotgun (WGS) entry which is preliminary data.</text>
</comment>
<evidence type="ECO:0000256" key="8">
    <source>
        <dbReference type="ARBA" id="ARBA00022839"/>
    </source>
</evidence>
<evidence type="ECO:0000256" key="12">
    <source>
        <dbReference type="ARBA" id="ARBA00023125"/>
    </source>
</evidence>
<keyword evidence="8 14" id="KW-0269">Exonuclease</keyword>
<dbReference type="STRING" id="1462526.BN990_03009"/>
<dbReference type="InterPro" id="IPR049035">
    <property type="entry name" value="ADDB_N"/>
</dbReference>
<proteinExistence type="inferred from homology"/>
<accession>A0A024QEK5</accession>
<keyword evidence="12 14" id="KW-0238">DNA-binding</keyword>
<evidence type="ECO:0000256" key="5">
    <source>
        <dbReference type="ARBA" id="ARBA00022763"/>
    </source>
</evidence>
<comment type="subunit">
    <text evidence="14">Heterodimer of AddA and AddB.</text>
</comment>
<keyword evidence="17" id="KW-1185">Reference proteome</keyword>
<feature type="binding site" evidence="14">
    <location>
        <position position="802"/>
    </location>
    <ligand>
        <name>[4Fe-4S] cluster</name>
        <dbReference type="ChEBI" id="CHEBI:49883"/>
    </ligand>
</feature>
<dbReference type="Gene3D" id="6.10.140.1030">
    <property type="match status" value="1"/>
</dbReference>
<feature type="binding site" evidence="14">
    <location>
        <position position="1122"/>
    </location>
    <ligand>
        <name>[4Fe-4S] cluster</name>
        <dbReference type="ChEBI" id="CHEBI:49883"/>
    </ligand>
</feature>
<dbReference type="GO" id="GO:0008409">
    <property type="term" value="F:5'-3' exonuclease activity"/>
    <property type="evidence" value="ECO:0007669"/>
    <property type="project" value="UniProtKB-UniRule"/>
</dbReference>
<dbReference type="GO" id="GO:0046872">
    <property type="term" value="F:metal ion binding"/>
    <property type="evidence" value="ECO:0007669"/>
    <property type="project" value="UniProtKB-KW"/>
</dbReference>
<comment type="miscellaneous">
    <text evidence="14">Despite having conserved helicase domains, this subunit does not have helicase activity.</text>
</comment>
<dbReference type="OrthoDB" id="9758506at2"/>
<dbReference type="AlphaFoldDB" id="A0A024QEK5"/>
<dbReference type="SUPFAM" id="SSF52540">
    <property type="entry name" value="P-loop containing nucleoside triphosphate hydrolases"/>
    <property type="match status" value="1"/>
</dbReference>
<dbReference type="eggNOG" id="COG3857">
    <property type="taxonomic scope" value="Bacteria"/>
</dbReference>
<dbReference type="InterPro" id="IPR038726">
    <property type="entry name" value="PDDEXK_AddAB-type"/>
</dbReference>
<comment type="cofactor">
    <cofactor evidence="14">
        <name>Mg(2+)</name>
        <dbReference type="ChEBI" id="CHEBI:18420"/>
    </cofactor>
</comment>
<evidence type="ECO:0000256" key="14">
    <source>
        <dbReference type="HAMAP-Rule" id="MF_01452"/>
    </source>
</evidence>
<dbReference type="Gene3D" id="3.90.320.10">
    <property type="match status" value="1"/>
</dbReference>
<comment type="cofactor">
    <cofactor evidence="14">
        <name>[4Fe-4S] cluster</name>
        <dbReference type="ChEBI" id="CHEBI:49883"/>
    </cofactor>
    <text evidence="14">Binds 1 [4Fe-4S] cluster.</text>
</comment>
<keyword evidence="10 14" id="KW-0408">Iron</keyword>
<dbReference type="InterPro" id="IPR014017">
    <property type="entry name" value="DNA_helicase_UvrD-like_C"/>
</dbReference>
<evidence type="ECO:0000256" key="10">
    <source>
        <dbReference type="ARBA" id="ARBA00023004"/>
    </source>
</evidence>
<keyword evidence="6 14" id="KW-0378">Hydrolase</keyword>
<dbReference type="PROSITE" id="PS51217">
    <property type="entry name" value="UVRD_HELICASE_CTER"/>
    <property type="match status" value="1"/>
</dbReference>
<evidence type="ECO:0000256" key="4">
    <source>
        <dbReference type="ARBA" id="ARBA00022741"/>
    </source>
</evidence>
<organism evidence="16 17">
    <name type="scientific">Virgibacillus massiliensis</name>
    <dbReference type="NCBI Taxonomy" id="1462526"/>
    <lineage>
        <taxon>Bacteria</taxon>
        <taxon>Bacillati</taxon>
        <taxon>Bacillota</taxon>
        <taxon>Bacilli</taxon>
        <taxon>Bacillales</taxon>
        <taxon>Bacillaceae</taxon>
        <taxon>Virgibacillus</taxon>
    </lineage>
</organism>
<keyword evidence="3 14" id="KW-0479">Metal-binding</keyword>
<feature type="binding site" evidence="14">
    <location>
        <position position="1131"/>
    </location>
    <ligand>
        <name>[4Fe-4S] cluster</name>
        <dbReference type="ChEBI" id="CHEBI:49883"/>
    </ligand>
</feature>
<dbReference type="GO" id="GO:0005524">
    <property type="term" value="F:ATP binding"/>
    <property type="evidence" value="ECO:0007669"/>
    <property type="project" value="UniProtKB-UniRule"/>
</dbReference>